<dbReference type="CDD" id="cd00082">
    <property type="entry name" value="HisKA"/>
    <property type="match status" value="1"/>
</dbReference>
<name>A0A2N3I8C6_9BACT</name>
<dbReference type="CDD" id="cd00075">
    <property type="entry name" value="HATPase"/>
    <property type="match status" value="1"/>
</dbReference>
<dbReference type="Proteomes" id="UP000233387">
    <property type="component" value="Unassembled WGS sequence"/>
</dbReference>
<dbReference type="InterPro" id="IPR013767">
    <property type="entry name" value="PAS_fold"/>
</dbReference>
<keyword evidence="3" id="KW-0597">Phosphoprotein</keyword>
<dbReference type="NCBIfam" id="TIGR00229">
    <property type="entry name" value="sensory_box"/>
    <property type="match status" value="1"/>
</dbReference>
<evidence type="ECO:0000256" key="4">
    <source>
        <dbReference type="ARBA" id="ARBA00022679"/>
    </source>
</evidence>
<dbReference type="InterPro" id="IPR036890">
    <property type="entry name" value="HATPase_C_sf"/>
</dbReference>
<dbReference type="InterPro" id="IPR005467">
    <property type="entry name" value="His_kinase_dom"/>
</dbReference>
<keyword evidence="5" id="KW-0418">Kinase</keyword>
<evidence type="ECO:0000259" key="8">
    <source>
        <dbReference type="PROSITE" id="PS50109"/>
    </source>
</evidence>
<dbReference type="EMBL" id="NKXO01000045">
    <property type="protein sequence ID" value="PKQ66567.1"/>
    <property type="molecule type" value="Genomic_DNA"/>
</dbReference>
<dbReference type="SMART" id="SM00387">
    <property type="entry name" value="HATPase_c"/>
    <property type="match status" value="1"/>
</dbReference>
<evidence type="ECO:0000256" key="3">
    <source>
        <dbReference type="ARBA" id="ARBA00022553"/>
    </source>
</evidence>
<evidence type="ECO:0000313" key="11">
    <source>
        <dbReference type="Proteomes" id="UP000233387"/>
    </source>
</evidence>
<dbReference type="InterPro" id="IPR003594">
    <property type="entry name" value="HATPase_dom"/>
</dbReference>
<evidence type="ECO:0000256" key="2">
    <source>
        <dbReference type="ARBA" id="ARBA00012438"/>
    </source>
</evidence>
<dbReference type="FunFam" id="3.30.565.10:FF:000006">
    <property type="entry name" value="Sensor histidine kinase WalK"/>
    <property type="match status" value="1"/>
</dbReference>
<evidence type="ECO:0000256" key="5">
    <source>
        <dbReference type="ARBA" id="ARBA00022777"/>
    </source>
</evidence>
<comment type="catalytic activity">
    <reaction evidence="1">
        <text>ATP + protein L-histidine = ADP + protein N-phospho-L-histidine.</text>
        <dbReference type="EC" id="2.7.13.3"/>
    </reaction>
</comment>
<proteinExistence type="predicted"/>
<dbReference type="SMART" id="SM00091">
    <property type="entry name" value="PAS"/>
    <property type="match status" value="1"/>
</dbReference>
<evidence type="ECO:0000256" key="1">
    <source>
        <dbReference type="ARBA" id="ARBA00000085"/>
    </source>
</evidence>
<dbReference type="SUPFAM" id="SSF55874">
    <property type="entry name" value="ATPase domain of HSP90 chaperone/DNA topoisomerase II/histidine kinase"/>
    <property type="match status" value="1"/>
</dbReference>
<dbReference type="PRINTS" id="PR00344">
    <property type="entry name" value="BCTRLSENSOR"/>
</dbReference>
<dbReference type="CDD" id="cd00130">
    <property type="entry name" value="PAS"/>
    <property type="match status" value="1"/>
</dbReference>
<dbReference type="RefSeq" id="WP_101359589.1">
    <property type="nucleotide sequence ID" value="NZ_NKXO01000045.1"/>
</dbReference>
<gene>
    <name evidence="10" type="ORF">Rain11_2325</name>
</gene>
<comment type="caution">
    <text evidence="10">The sequence shown here is derived from an EMBL/GenBank/DDBJ whole genome shotgun (WGS) entry which is preliminary data.</text>
</comment>
<dbReference type="PROSITE" id="PS50109">
    <property type="entry name" value="HIS_KIN"/>
    <property type="match status" value="1"/>
</dbReference>
<sequence>MGKYINKASFASEKDIFASVFKHASIGIILTDHTGVILLANPFAEQLFGYNEKELNGKTIEDLIPENLRDLHRNHRENYNIAPRVRTMGENMNLLGLRKNGTTFNIEASLGYFKTDTQIFIMAFIYDVTKQRENEKAIIEQKNAIEQYSAEIRALNESLEEQIKIRTKALLETLQHLENSKKELEKALSKERELGELKSRFVSMASHEFRTPLSTILSSVQLIAKYEKTDEQDKRLKHIQRITNSVNHLNDILEEFLSMGKIEEGKIQPTFQEVHLPKCFQEVISEMQAIAKEGQKLSFSHIGEENIVTDCSILKKILINLLSNAIKFSAEHKLIRLQSQKNTDGLTIQVIDEGIGISEKDQKHLFERFFRAENALNIKGTGLGLYIVAKFTEMLGGTILVDSELGKGTTITLFFTNQI</sequence>
<protein>
    <recommendedName>
        <fullName evidence="2">histidine kinase</fullName>
        <ecNumber evidence="2">2.7.13.3</ecNumber>
    </recommendedName>
</protein>
<dbReference type="InterPro" id="IPR036097">
    <property type="entry name" value="HisK_dim/P_sf"/>
</dbReference>
<dbReference type="OrthoDB" id="9808408at2"/>
<dbReference type="SUPFAM" id="SSF47384">
    <property type="entry name" value="Homodimeric domain of signal transducing histidine kinase"/>
    <property type="match status" value="1"/>
</dbReference>
<dbReference type="InterPro" id="IPR035965">
    <property type="entry name" value="PAS-like_dom_sf"/>
</dbReference>
<dbReference type="Gene3D" id="1.10.287.130">
    <property type="match status" value="1"/>
</dbReference>
<dbReference type="Gene3D" id="3.30.565.10">
    <property type="entry name" value="Histidine kinase-like ATPase, C-terminal domain"/>
    <property type="match status" value="1"/>
</dbReference>
<dbReference type="PANTHER" id="PTHR43711:SF26">
    <property type="entry name" value="SENSOR HISTIDINE KINASE RCSC"/>
    <property type="match status" value="1"/>
</dbReference>
<dbReference type="InterPro" id="IPR000014">
    <property type="entry name" value="PAS"/>
</dbReference>
<dbReference type="InterPro" id="IPR003661">
    <property type="entry name" value="HisK_dim/P_dom"/>
</dbReference>
<keyword evidence="7" id="KW-0175">Coiled coil</keyword>
<organism evidence="10 11">
    <name type="scientific">Raineya orbicola</name>
    <dbReference type="NCBI Taxonomy" id="2016530"/>
    <lineage>
        <taxon>Bacteria</taxon>
        <taxon>Pseudomonadati</taxon>
        <taxon>Bacteroidota</taxon>
        <taxon>Cytophagia</taxon>
        <taxon>Cytophagales</taxon>
        <taxon>Raineyaceae</taxon>
        <taxon>Raineya</taxon>
    </lineage>
</organism>
<reference evidence="10 11" key="1">
    <citation type="submission" date="2017-06" db="EMBL/GenBank/DDBJ databases">
        <title>Raineya orbicola gen. nov., sp. nov. a slightly thermophilic bacterium of the phylum Bacteroidetes and the description of Raineyaceae fam. nov.</title>
        <authorList>
            <person name="Albuquerque L."/>
            <person name="Polonia A.R.M."/>
            <person name="Barroso C."/>
            <person name="Froufe H.J.C."/>
            <person name="Lage O."/>
            <person name="Lobo-Da-Cunha A."/>
            <person name="Egas C."/>
            <person name="Da Costa M.S."/>
        </authorList>
    </citation>
    <scope>NUCLEOTIDE SEQUENCE [LARGE SCALE GENOMIC DNA]</scope>
    <source>
        <strain evidence="10 11">SPSPC-11</strain>
    </source>
</reference>
<dbReference type="Gene3D" id="3.30.450.20">
    <property type="entry name" value="PAS domain"/>
    <property type="match status" value="1"/>
</dbReference>
<dbReference type="Pfam" id="PF02518">
    <property type="entry name" value="HATPase_c"/>
    <property type="match status" value="1"/>
</dbReference>
<dbReference type="InterPro" id="IPR004358">
    <property type="entry name" value="Sig_transdc_His_kin-like_C"/>
</dbReference>
<feature type="coiled-coil region" evidence="7">
    <location>
        <begin position="138"/>
        <end position="197"/>
    </location>
</feature>
<evidence type="ECO:0000256" key="7">
    <source>
        <dbReference type="SAM" id="Coils"/>
    </source>
</evidence>
<dbReference type="SMART" id="SM00388">
    <property type="entry name" value="HisKA"/>
    <property type="match status" value="1"/>
</dbReference>
<evidence type="ECO:0000259" key="9">
    <source>
        <dbReference type="PROSITE" id="PS50112"/>
    </source>
</evidence>
<keyword evidence="6" id="KW-0902">Two-component regulatory system</keyword>
<dbReference type="InterPro" id="IPR050736">
    <property type="entry name" value="Sensor_HK_Regulatory"/>
</dbReference>
<dbReference type="EC" id="2.7.13.3" evidence="2"/>
<dbReference type="GO" id="GO:0006355">
    <property type="term" value="P:regulation of DNA-templated transcription"/>
    <property type="evidence" value="ECO:0007669"/>
    <property type="project" value="InterPro"/>
</dbReference>
<dbReference type="SUPFAM" id="SSF55785">
    <property type="entry name" value="PYP-like sensor domain (PAS domain)"/>
    <property type="match status" value="1"/>
</dbReference>
<dbReference type="GO" id="GO:0000155">
    <property type="term" value="F:phosphorelay sensor kinase activity"/>
    <property type="evidence" value="ECO:0007669"/>
    <property type="project" value="InterPro"/>
</dbReference>
<feature type="domain" description="PAS" evidence="9">
    <location>
        <begin position="13"/>
        <end position="73"/>
    </location>
</feature>
<evidence type="ECO:0000313" key="10">
    <source>
        <dbReference type="EMBL" id="PKQ66567.1"/>
    </source>
</evidence>
<evidence type="ECO:0000256" key="6">
    <source>
        <dbReference type="ARBA" id="ARBA00023012"/>
    </source>
</evidence>
<dbReference type="Pfam" id="PF00512">
    <property type="entry name" value="HisKA"/>
    <property type="match status" value="1"/>
</dbReference>
<dbReference type="Pfam" id="PF00989">
    <property type="entry name" value="PAS"/>
    <property type="match status" value="1"/>
</dbReference>
<accession>A0A2N3I8C6</accession>
<keyword evidence="11" id="KW-1185">Reference proteome</keyword>
<dbReference type="PANTHER" id="PTHR43711">
    <property type="entry name" value="TWO-COMPONENT HISTIDINE KINASE"/>
    <property type="match status" value="1"/>
</dbReference>
<dbReference type="PROSITE" id="PS50112">
    <property type="entry name" value="PAS"/>
    <property type="match status" value="1"/>
</dbReference>
<keyword evidence="4" id="KW-0808">Transferase</keyword>
<dbReference type="AlphaFoldDB" id="A0A2N3I8C6"/>
<feature type="domain" description="Histidine kinase" evidence="8">
    <location>
        <begin position="204"/>
        <end position="419"/>
    </location>
</feature>